<reference evidence="1" key="2">
    <citation type="submission" date="2015-06" db="UniProtKB">
        <authorList>
            <consortium name="EnsemblPlants"/>
        </authorList>
    </citation>
    <scope>IDENTIFICATION</scope>
</reference>
<accession>A0A0E0Q978</accession>
<proteinExistence type="predicted"/>
<protein>
    <submittedName>
        <fullName evidence="1">Uncharacterized protein</fullName>
    </submittedName>
</protein>
<evidence type="ECO:0000313" key="2">
    <source>
        <dbReference type="Proteomes" id="UP000008022"/>
    </source>
</evidence>
<dbReference type="EnsemblPlants" id="ORUFI07G17430.1">
    <property type="protein sequence ID" value="ORUFI07G17430.1"/>
    <property type="gene ID" value="ORUFI07G17430"/>
</dbReference>
<reference evidence="2" key="1">
    <citation type="submission" date="2013-06" db="EMBL/GenBank/DDBJ databases">
        <authorList>
            <person name="Zhao Q."/>
        </authorList>
    </citation>
    <scope>NUCLEOTIDE SEQUENCE</scope>
    <source>
        <strain evidence="2">cv. W1943</strain>
    </source>
</reference>
<dbReference type="AlphaFoldDB" id="A0A0E0Q978"/>
<sequence length="55" mass="5982">MAAGHSLSLVVSLERVTGQQNRVGEDLGARDGEEGGGRRGFLRDLLDLYPRSGRR</sequence>
<dbReference type="Proteomes" id="UP000008022">
    <property type="component" value="Unassembled WGS sequence"/>
</dbReference>
<evidence type="ECO:0000313" key="1">
    <source>
        <dbReference type="EnsemblPlants" id="ORUFI07G17430.1"/>
    </source>
</evidence>
<keyword evidence="2" id="KW-1185">Reference proteome</keyword>
<dbReference type="Gramene" id="ORUFI07G17430.1">
    <property type="protein sequence ID" value="ORUFI07G17430.1"/>
    <property type="gene ID" value="ORUFI07G17430"/>
</dbReference>
<name>A0A0E0Q978_ORYRU</name>
<dbReference type="HOGENOM" id="CLU_3035751_0_0_1"/>
<organism evidence="1 2">
    <name type="scientific">Oryza rufipogon</name>
    <name type="common">Brownbeard rice</name>
    <name type="synonym">Asian wild rice</name>
    <dbReference type="NCBI Taxonomy" id="4529"/>
    <lineage>
        <taxon>Eukaryota</taxon>
        <taxon>Viridiplantae</taxon>
        <taxon>Streptophyta</taxon>
        <taxon>Embryophyta</taxon>
        <taxon>Tracheophyta</taxon>
        <taxon>Spermatophyta</taxon>
        <taxon>Magnoliopsida</taxon>
        <taxon>Liliopsida</taxon>
        <taxon>Poales</taxon>
        <taxon>Poaceae</taxon>
        <taxon>BOP clade</taxon>
        <taxon>Oryzoideae</taxon>
        <taxon>Oryzeae</taxon>
        <taxon>Oryzinae</taxon>
        <taxon>Oryza</taxon>
    </lineage>
</organism>